<dbReference type="AlphaFoldDB" id="E7RMD2"/>
<proteinExistence type="predicted"/>
<reference evidence="1" key="1">
    <citation type="submission" date="2011-01" db="EMBL/GenBank/DDBJ databases">
        <authorList>
            <person name="Muzny D."/>
            <person name="Qin X."/>
            <person name="Buhay C."/>
            <person name="Dugan-Rocha S."/>
            <person name="Ding Y."/>
            <person name="Chen G."/>
            <person name="Hawes A."/>
            <person name="Holder M."/>
            <person name="Jhangiani S."/>
            <person name="Johnson A."/>
            <person name="Khan Z."/>
            <person name="Li Z."/>
            <person name="Liu W."/>
            <person name="Liu X."/>
            <person name="Perez L."/>
            <person name="Shen H."/>
            <person name="Wang Q."/>
            <person name="Watt J."/>
            <person name="Xi L."/>
            <person name="Xin Y."/>
            <person name="Zhou J."/>
            <person name="Deng J."/>
            <person name="Jiang H."/>
            <person name="Liu Y."/>
            <person name="Qu J."/>
            <person name="Song X.-Z."/>
            <person name="Zhang L."/>
            <person name="Villasana D."/>
            <person name="Johnson A."/>
            <person name="Liu J."/>
            <person name="Liyanage D."/>
            <person name="Lorensuhewa L."/>
            <person name="Robinson T."/>
            <person name="Song A."/>
            <person name="Song B.-B."/>
            <person name="Dinh H."/>
            <person name="Thornton R."/>
            <person name="Coyle M."/>
            <person name="Francisco L."/>
            <person name="Jackson L."/>
            <person name="Javaid M."/>
            <person name="Korchina V."/>
            <person name="Kovar C."/>
            <person name="Mata R."/>
            <person name="Mathew T."/>
            <person name="Ngo R."/>
            <person name="Nguyen L."/>
            <person name="Nguyen N."/>
            <person name="Okwuonu G."/>
            <person name="Ongeri F."/>
            <person name="Pham C."/>
            <person name="Simmons D."/>
            <person name="Wilczek-Boney K."/>
            <person name="Hale W."/>
            <person name="Jakkamsetti A."/>
            <person name="Pham P."/>
            <person name="Ruth R."/>
            <person name="San Lucas F."/>
            <person name="Warren J."/>
            <person name="Zhang J."/>
            <person name="Zhao Z."/>
            <person name="Zhou C."/>
            <person name="Zhu D."/>
            <person name="Lee S."/>
            <person name="Bess C."/>
            <person name="Blankenburg K."/>
            <person name="Forbes L."/>
            <person name="Fu Q."/>
            <person name="Gubbala S."/>
            <person name="Hirani K."/>
            <person name="Jayaseelan J.C."/>
            <person name="Lara F."/>
            <person name="Munidasa M."/>
            <person name="Palculict T."/>
            <person name="Patil S."/>
            <person name="Pu L.-L."/>
            <person name="Saada N."/>
            <person name="Tang L."/>
            <person name="Weissenberger G."/>
            <person name="Zhu Y."/>
            <person name="Hemphill L."/>
            <person name="Shang Y."/>
            <person name="Youmans B."/>
            <person name="Ayvaz T."/>
            <person name="Ross M."/>
            <person name="Santibanez J."/>
            <person name="Aqrawi P."/>
            <person name="Gross S."/>
            <person name="Joshi V."/>
            <person name="Fowler G."/>
            <person name="Nazareth L."/>
            <person name="Reid J."/>
            <person name="Worley K."/>
            <person name="Petrosino J."/>
            <person name="Highlander S."/>
            <person name="Gibbs R."/>
        </authorList>
    </citation>
    <scope>NUCLEOTIDE SEQUENCE [LARGE SCALE GENOMIC DNA]</scope>
    <source>
        <strain evidence="1">ATCC 33269</strain>
    </source>
</reference>
<evidence type="ECO:0000313" key="2">
    <source>
        <dbReference type="Proteomes" id="UP000005580"/>
    </source>
</evidence>
<gene>
    <name evidence="1" type="ORF">HMPREF0663_10282</name>
</gene>
<dbReference type="HOGENOM" id="CLU_3294422_0_0_10"/>
<protein>
    <submittedName>
        <fullName evidence="1">Uncharacterized protein</fullName>
    </submittedName>
</protein>
<comment type="caution">
    <text evidence="1">The sequence shown here is derived from an EMBL/GenBank/DDBJ whole genome shotgun (WGS) entry which is preliminary data.</text>
</comment>
<dbReference type="EMBL" id="AEPE02000002">
    <property type="protein sequence ID" value="EFZ37913.1"/>
    <property type="molecule type" value="Genomic_DNA"/>
</dbReference>
<organism evidence="1 2">
    <name type="scientific">Hoylesella oralis ATCC 33269</name>
    <dbReference type="NCBI Taxonomy" id="873533"/>
    <lineage>
        <taxon>Bacteria</taxon>
        <taxon>Pseudomonadati</taxon>
        <taxon>Bacteroidota</taxon>
        <taxon>Bacteroidia</taxon>
        <taxon>Bacteroidales</taxon>
        <taxon>Prevotellaceae</taxon>
        <taxon>Hoylesella</taxon>
    </lineage>
</organism>
<sequence length="40" mass="4476">MKVCMLLLRAKVNHLSGENRKSNQNLLVNTAVCKAVYNVC</sequence>
<keyword evidence="2" id="KW-1185">Reference proteome</keyword>
<accession>E7RMD2</accession>
<evidence type="ECO:0000313" key="1">
    <source>
        <dbReference type="EMBL" id="EFZ37913.1"/>
    </source>
</evidence>
<dbReference type="Proteomes" id="UP000005580">
    <property type="component" value="Unassembled WGS sequence"/>
</dbReference>
<name>E7RMD2_9BACT</name>